<dbReference type="KEGG" id="sjv:SJAV_18090"/>
<dbReference type="Gene3D" id="3.30.530.20">
    <property type="match status" value="1"/>
</dbReference>
<accession>A0AAT9GSS3</accession>
<dbReference type="RefSeq" id="WP_369609424.1">
    <property type="nucleotide sequence ID" value="NZ_AP031322.1"/>
</dbReference>
<dbReference type="EMBL" id="AP031322">
    <property type="protein sequence ID" value="BFH73865.1"/>
    <property type="molecule type" value="Genomic_DNA"/>
</dbReference>
<dbReference type="GeneID" id="92354762"/>
<gene>
    <name evidence="1" type="ORF">SJAV_18090</name>
</gene>
<proteinExistence type="predicted"/>
<dbReference type="Pfam" id="PF11485">
    <property type="entry name" value="STK_08120-like"/>
    <property type="match status" value="1"/>
</dbReference>
<dbReference type="AlphaFoldDB" id="A0AAT9GSS3"/>
<evidence type="ECO:0000313" key="1">
    <source>
        <dbReference type="EMBL" id="BFH73865.1"/>
    </source>
</evidence>
<dbReference type="InterPro" id="IPR023393">
    <property type="entry name" value="START-like_dom_sf"/>
</dbReference>
<sequence length="135" mass="15512">MRVEKEIKVNHDIDVVMTIFGDPSFAIPKIFPNVSSIKCVNPETFEAEGKYLGIPYKAKGRVYKGIDEIRYIYDSDKGNGILYIKKIDDHTLKIKLEHDNKFLAFIGKGLVSSNLDKLAENIDEIIRLERIKRKI</sequence>
<reference evidence="1" key="1">
    <citation type="submission" date="2024-03" db="EMBL/GenBank/DDBJ databases">
        <title>Complete genome sequence of Sulfurisphaera javensis strain KD-1.</title>
        <authorList>
            <person name="Sakai H."/>
            <person name="Nur N."/>
            <person name="Suwanto A."/>
            <person name="Kurosawa N."/>
        </authorList>
    </citation>
    <scope>NUCLEOTIDE SEQUENCE</scope>
    <source>
        <strain evidence="1">KD-1</strain>
    </source>
</reference>
<dbReference type="SUPFAM" id="SSF55961">
    <property type="entry name" value="Bet v1-like"/>
    <property type="match status" value="1"/>
</dbReference>
<dbReference type="InterPro" id="IPR021578">
    <property type="entry name" value="STK_08120-like"/>
</dbReference>
<protein>
    <submittedName>
        <fullName evidence="1">DUF3211 domain-containing protein</fullName>
    </submittedName>
</protein>
<organism evidence="1">
    <name type="scientific">Sulfurisphaera javensis</name>
    <dbReference type="NCBI Taxonomy" id="2049879"/>
    <lineage>
        <taxon>Archaea</taxon>
        <taxon>Thermoproteota</taxon>
        <taxon>Thermoprotei</taxon>
        <taxon>Sulfolobales</taxon>
        <taxon>Sulfolobaceae</taxon>
        <taxon>Sulfurisphaera</taxon>
    </lineage>
</organism>
<name>A0AAT9GSS3_9CREN</name>